<proteinExistence type="predicted"/>
<name>A0A9D4ZLE8_ADICA</name>
<dbReference type="AlphaFoldDB" id="A0A9D4ZLE8"/>
<reference evidence="1" key="1">
    <citation type="submission" date="2021-01" db="EMBL/GenBank/DDBJ databases">
        <title>Adiantum capillus-veneris genome.</title>
        <authorList>
            <person name="Fang Y."/>
            <person name="Liao Q."/>
        </authorList>
    </citation>
    <scope>NUCLEOTIDE SEQUENCE</scope>
    <source>
        <strain evidence="1">H3</strain>
        <tissue evidence="1">Leaf</tissue>
    </source>
</reference>
<comment type="caution">
    <text evidence="1">The sequence shown here is derived from an EMBL/GenBank/DDBJ whole genome shotgun (WGS) entry which is preliminary data.</text>
</comment>
<organism evidence="1 2">
    <name type="scientific">Adiantum capillus-veneris</name>
    <name type="common">Maidenhair fern</name>
    <dbReference type="NCBI Taxonomy" id="13818"/>
    <lineage>
        <taxon>Eukaryota</taxon>
        <taxon>Viridiplantae</taxon>
        <taxon>Streptophyta</taxon>
        <taxon>Embryophyta</taxon>
        <taxon>Tracheophyta</taxon>
        <taxon>Polypodiopsida</taxon>
        <taxon>Polypodiidae</taxon>
        <taxon>Polypodiales</taxon>
        <taxon>Pteridineae</taxon>
        <taxon>Pteridaceae</taxon>
        <taxon>Vittarioideae</taxon>
        <taxon>Adiantum</taxon>
    </lineage>
</organism>
<protein>
    <submittedName>
        <fullName evidence="1">Uncharacterized protein</fullName>
    </submittedName>
</protein>
<accession>A0A9D4ZLE8</accession>
<gene>
    <name evidence="1" type="ORF">GOP47_0006934</name>
</gene>
<sequence>MSRFITIYGPSPRQKLSVDFQSRFVEIKLNLLEEYFDLKGVPLSLKPLLSHEQLKFETVLLSTGEEGFLLEVEIQFYKISIDIALHETPTSV</sequence>
<keyword evidence="2" id="KW-1185">Reference proteome</keyword>
<dbReference type="Proteomes" id="UP000886520">
    <property type="component" value="Chromosome 7"/>
</dbReference>
<evidence type="ECO:0000313" key="2">
    <source>
        <dbReference type="Proteomes" id="UP000886520"/>
    </source>
</evidence>
<dbReference type="EMBL" id="JABFUD020000007">
    <property type="protein sequence ID" value="KAI5077110.1"/>
    <property type="molecule type" value="Genomic_DNA"/>
</dbReference>
<evidence type="ECO:0000313" key="1">
    <source>
        <dbReference type="EMBL" id="KAI5077110.1"/>
    </source>
</evidence>